<dbReference type="InterPro" id="IPR011322">
    <property type="entry name" value="N-reg_PII-like_a/b"/>
</dbReference>
<evidence type="ECO:0000313" key="3">
    <source>
        <dbReference type="Proteomes" id="UP000824161"/>
    </source>
</evidence>
<dbReference type="AlphaFoldDB" id="A0A9D1HAC8"/>
<protein>
    <submittedName>
        <fullName evidence="2">DUF2007 domain-containing protein</fullName>
    </submittedName>
</protein>
<dbReference type="Proteomes" id="UP000824161">
    <property type="component" value="Unassembled WGS sequence"/>
</dbReference>
<dbReference type="Pfam" id="PF09413">
    <property type="entry name" value="DUF2007"/>
    <property type="match status" value="1"/>
</dbReference>
<gene>
    <name evidence="2" type="ORF">IAC44_03650</name>
</gene>
<dbReference type="SUPFAM" id="SSF54913">
    <property type="entry name" value="GlnB-like"/>
    <property type="match status" value="1"/>
</dbReference>
<evidence type="ECO:0000313" key="2">
    <source>
        <dbReference type="EMBL" id="HIT97914.1"/>
    </source>
</evidence>
<name>A0A9D1HAC8_9FLAO</name>
<dbReference type="Gene3D" id="3.30.70.790">
    <property type="entry name" value="UreE, C-terminal domain"/>
    <property type="match status" value="1"/>
</dbReference>
<dbReference type="EMBL" id="DVLY01000086">
    <property type="protein sequence ID" value="HIT97914.1"/>
    <property type="molecule type" value="Genomic_DNA"/>
</dbReference>
<feature type="domain" description="DUF2007" evidence="1">
    <location>
        <begin position="4"/>
        <end position="69"/>
    </location>
</feature>
<reference evidence="2" key="1">
    <citation type="submission" date="2020-10" db="EMBL/GenBank/DDBJ databases">
        <authorList>
            <person name="Gilroy R."/>
        </authorList>
    </citation>
    <scope>NUCLEOTIDE SEQUENCE</scope>
    <source>
        <strain evidence="2">1383</strain>
    </source>
</reference>
<organism evidence="2 3">
    <name type="scientific">Candidatus Merdimorpha stercoravium</name>
    <dbReference type="NCBI Taxonomy" id="2840863"/>
    <lineage>
        <taxon>Bacteria</taxon>
        <taxon>Pseudomonadati</taxon>
        <taxon>Bacteroidota</taxon>
        <taxon>Flavobacteriia</taxon>
        <taxon>Flavobacteriales</taxon>
        <taxon>Candidatus Merdimorpha</taxon>
    </lineage>
</organism>
<sequence length="71" mass="7839">MENWVIVYTDVYPWKVHTAQSLLEANGIKTLVRDELTSQVIAFSMATGGVKLLVCPRDAERAAKILAEGGY</sequence>
<accession>A0A9D1HAC8</accession>
<evidence type="ECO:0000259" key="1">
    <source>
        <dbReference type="Pfam" id="PF09413"/>
    </source>
</evidence>
<reference evidence="2" key="2">
    <citation type="journal article" date="2021" name="PeerJ">
        <title>Extensive microbial diversity within the chicken gut microbiome revealed by metagenomics and culture.</title>
        <authorList>
            <person name="Gilroy R."/>
            <person name="Ravi A."/>
            <person name="Getino M."/>
            <person name="Pursley I."/>
            <person name="Horton D.L."/>
            <person name="Alikhan N.F."/>
            <person name="Baker D."/>
            <person name="Gharbi K."/>
            <person name="Hall N."/>
            <person name="Watson M."/>
            <person name="Adriaenssens E.M."/>
            <person name="Foster-Nyarko E."/>
            <person name="Jarju S."/>
            <person name="Secka A."/>
            <person name="Antonio M."/>
            <person name="Oren A."/>
            <person name="Chaudhuri R.R."/>
            <person name="La Ragione R."/>
            <person name="Hildebrand F."/>
            <person name="Pallen M.J."/>
        </authorList>
    </citation>
    <scope>NUCLEOTIDE SEQUENCE</scope>
    <source>
        <strain evidence="2">1383</strain>
    </source>
</reference>
<proteinExistence type="predicted"/>
<dbReference type="InterPro" id="IPR018551">
    <property type="entry name" value="DUF2007"/>
</dbReference>
<comment type="caution">
    <text evidence="2">The sequence shown here is derived from an EMBL/GenBank/DDBJ whole genome shotgun (WGS) entry which is preliminary data.</text>
</comment>